<comment type="caution">
    <text evidence="1">The sequence shown here is derived from an EMBL/GenBank/DDBJ whole genome shotgun (WGS) entry which is preliminary data.</text>
</comment>
<gene>
    <name evidence="1" type="ORF">PENSTE_c001G02825</name>
</gene>
<dbReference type="Proteomes" id="UP000191285">
    <property type="component" value="Unassembled WGS sequence"/>
</dbReference>
<keyword evidence="2" id="KW-1185">Reference proteome</keyword>
<name>A0A1V6TZW5_9EURO</name>
<organism evidence="1 2">
    <name type="scientific">Penicillium steckii</name>
    <dbReference type="NCBI Taxonomy" id="303698"/>
    <lineage>
        <taxon>Eukaryota</taxon>
        <taxon>Fungi</taxon>
        <taxon>Dikarya</taxon>
        <taxon>Ascomycota</taxon>
        <taxon>Pezizomycotina</taxon>
        <taxon>Eurotiomycetes</taxon>
        <taxon>Eurotiomycetidae</taxon>
        <taxon>Eurotiales</taxon>
        <taxon>Aspergillaceae</taxon>
        <taxon>Penicillium</taxon>
    </lineage>
</organism>
<protein>
    <submittedName>
        <fullName evidence="1">Uncharacterized protein</fullName>
    </submittedName>
</protein>
<dbReference type="OrthoDB" id="10351068at2759"/>
<dbReference type="AlphaFoldDB" id="A0A1V6TZW5"/>
<proteinExistence type="predicted"/>
<evidence type="ECO:0000313" key="1">
    <source>
        <dbReference type="EMBL" id="OQE31831.1"/>
    </source>
</evidence>
<evidence type="ECO:0000313" key="2">
    <source>
        <dbReference type="Proteomes" id="UP000191285"/>
    </source>
</evidence>
<dbReference type="EMBL" id="MLKD01000001">
    <property type="protein sequence ID" value="OQE31831.1"/>
    <property type="molecule type" value="Genomic_DNA"/>
</dbReference>
<accession>A0A1V6TZW5</accession>
<reference evidence="2" key="1">
    <citation type="journal article" date="2017" name="Nat. Microbiol.">
        <title>Global analysis of biosynthetic gene clusters reveals vast potential of secondary metabolite production in Penicillium species.</title>
        <authorList>
            <person name="Nielsen J.C."/>
            <person name="Grijseels S."/>
            <person name="Prigent S."/>
            <person name="Ji B."/>
            <person name="Dainat J."/>
            <person name="Nielsen K.F."/>
            <person name="Frisvad J.C."/>
            <person name="Workman M."/>
            <person name="Nielsen J."/>
        </authorList>
    </citation>
    <scope>NUCLEOTIDE SEQUENCE [LARGE SCALE GENOMIC DNA]</scope>
    <source>
        <strain evidence="2">IBT 24891</strain>
    </source>
</reference>
<sequence length="159" mass="18848">MSNESPPQYELHHRGEDNIFITVIQNEKFFREWAKRMDKLDPRFEKFFNGSFQGDLRCPKGLEYMRQGGRLFDEMRNLFREGTELLEERIAHNQNELYDAMRKLSDAELDCIFVSSKLGTTWHGKSELISNYKKDKSSSTKVFPHTIRRAWKHLKGRSA</sequence>